<feature type="domain" description="Mechanosensitive ion channel MscS" evidence="9">
    <location>
        <begin position="139"/>
        <end position="202"/>
    </location>
</feature>
<dbReference type="InterPro" id="IPR023408">
    <property type="entry name" value="MscS_beta-dom_sf"/>
</dbReference>
<dbReference type="InterPro" id="IPR049142">
    <property type="entry name" value="MS_channel_1st"/>
</dbReference>
<feature type="transmembrane region" description="Helical" evidence="8">
    <location>
        <begin position="94"/>
        <end position="116"/>
    </location>
</feature>
<keyword evidence="13" id="KW-1185">Reference proteome</keyword>
<keyword evidence="3" id="KW-1003">Cell membrane</keyword>
<proteinExistence type="inferred from homology"/>
<comment type="caution">
    <text evidence="12">The sequence shown here is derived from an EMBL/GenBank/DDBJ whole genome shotgun (WGS) entry which is preliminary data.</text>
</comment>
<dbReference type="AlphaFoldDB" id="A0A4R1L778"/>
<evidence type="ECO:0000256" key="5">
    <source>
        <dbReference type="ARBA" id="ARBA00022989"/>
    </source>
</evidence>
<feature type="domain" description="Mechanosensitive ion channel MscS C-terminal" evidence="10">
    <location>
        <begin position="210"/>
        <end position="294"/>
    </location>
</feature>
<evidence type="ECO:0000256" key="7">
    <source>
        <dbReference type="SAM" id="MobiDB-lite"/>
    </source>
</evidence>
<evidence type="ECO:0000313" key="13">
    <source>
        <dbReference type="Proteomes" id="UP000295210"/>
    </source>
</evidence>
<evidence type="ECO:0000256" key="1">
    <source>
        <dbReference type="ARBA" id="ARBA00004651"/>
    </source>
</evidence>
<keyword evidence="5 8" id="KW-1133">Transmembrane helix</keyword>
<gene>
    <name evidence="12" type="ORF">C7378_1675</name>
</gene>
<dbReference type="SUPFAM" id="SSF82861">
    <property type="entry name" value="Mechanosensitive channel protein MscS (YggB), transmembrane region"/>
    <property type="match status" value="1"/>
</dbReference>
<comment type="subcellular location">
    <subcellularLocation>
        <location evidence="1">Cell membrane</location>
        <topology evidence="1">Multi-pass membrane protein</topology>
    </subcellularLocation>
</comment>
<evidence type="ECO:0000259" key="11">
    <source>
        <dbReference type="Pfam" id="PF21088"/>
    </source>
</evidence>
<dbReference type="Gene3D" id="2.30.30.60">
    <property type="match status" value="1"/>
</dbReference>
<dbReference type="InterPro" id="IPR045276">
    <property type="entry name" value="YbiO_bact"/>
</dbReference>
<reference evidence="12 13" key="1">
    <citation type="submission" date="2019-03" db="EMBL/GenBank/DDBJ databases">
        <title>Genomic Encyclopedia of Type Strains, Phase IV (KMG-IV): sequencing the most valuable type-strain genomes for metagenomic binning, comparative biology and taxonomic classification.</title>
        <authorList>
            <person name="Goeker M."/>
        </authorList>
    </citation>
    <scope>NUCLEOTIDE SEQUENCE [LARGE SCALE GENOMIC DNA]</scope>
    <source>
        <strain evidence="12 13">DSM 103428</strain>
    </source>
</reference>
<dbReference type="Pfam" id="PF21082">
    <property type="entry name" value="MS_channel_3rd"/>
    <property type="match status" value="1"/>
</dbReference>
<dbReference type="InterPro" id="IPR010920">
    <property type="entry name" value="LSM_dom_sf"/>
</dbReference>
<dbReference type="GO" id="GO:0005886">
    <property type="term" value="C:plasma membrane"/>
    <property type="evidence" value="ECO:0007669"/>
    <property type="project" value="UniProtKB-SubCell"/>
</dbReference>
<evidence type="ECO:0000313" key="12">
    <source>
        <dbReference type="EMBL" id="TCK74055.1"/>
    </source>
</evidence>
<dbReference type="RefSeq" id="WP_131994551.1">
    <property type="nucleotide sequence ID" value="NZ_SMGK01000002.1"/>
</dbReference>
<evidence type="ECO:0000256" key="6">
    <source>
        <dbReference type="ARBA" id="ARBA00023136"/>
    </source>
</evidence>
<evidence type="ECO:0000256" key="3">
    <source>
        <dbReference type="ARBA" id="ARBA00022475"/>
    </source>
</evidence>
<evidence type="ECO:0000256" key="2">
    <source>
        <dbReference type="ARBA" id="ARBA00008017"/>
    </source>
</evidence>
<accession>A0A4R1L778</accession>
<name>A0A4R1L778_9BACT</name>
<dbReference type="PANTHER" id="PTHR30460">
    <property type="entry name" value="MODERATE CONDUCTANCE MECHANOSENSITIVE CHANNEL YBIO"/>
    <property type="match status" value="1"/>
</dbReference>
<dbReference type="Pfam" id="PF21088">
    <property type="entry name" value="MS_channel_1st"/>
    <property type="match status" value="1"/>
</dbReference>
<sequence>MKILADVPHQLPQVLALFAPHEKLQRFLYNLSDRFLDELGNFITKDLPQLIFIAICAWLLVRLLKMLTEHIIRVAERHSASGSRLSQVRTLSSVIRATGIGIIAFLAILQVLPVLGLNLGPLLTSAGVAGVAIGLAAQTIVKDCLNGFLILIEDQYNVGDVVKIAGLGGTIESMSLRKTMLRGFDGTLYVVPNSQISIVANSVRDFSVATLSISVDFSADPDKVIAVLKEVTMSVRQDPAYKDLYLEDPQVLGVDSIKGSQVIYLIVLKTRANQQWGPQRETQRRIRIALEKNDMLPGDPLRVYNDGRQLAIGTAQHPPQDPARPVVDPTTVKPPEINPFTGEGL</sequence>
<feature type="domain" description="Mechanosensitive ion channel transmembrane helices 2/3" evidence="11">
    <location>
        <begin position="102"/>
        <end position="138"/>
    </location>
</feature>
<protein>
    <submittedName>
        <fullName evidence="12">Small conductance mechanosensitive channel</fullName>
    </submittedName>
</protein>
<dbReference type="EMBL" id="SMGK01000002">
    <property type="protein sequence ID" value="TCK74055.1"/>
    <property type="molecule type" value="Genomic_DNA"/>
</dbReference>
<dbReference type="GO" id="GO:0008381">
    <property type="term" value="F:mechanosensitive monoatomic ion channel activity"/>
    <property type="evidence" value="ECO:0007669"/>
    <property type="project" value="InterPro"/>
</dbReference>
<keyword evidence="4 8" id="KW-0812">Transmembrane</keyword>
<dbReference type="InterPro" id="IPR011014">
    <property type="entry name" value="MscS_channel_TM-2"/>
</dbReference>
<dbReference type="Proteomes" id="UP000295210">
    <property type="component" value="Unassembled WGS sequence"/>
</dbReference>
<evidence type="ECO:0000259" key="9">
    <source>
        <dbReference type="Pfam" id="PF00924"/>
    </source>
</evidence>
<keyword evidence="6 8" id="KW-0472">Membrane</keyword>
<feature type="transmembrane region" description="Helical" evidence="8">
    <location>
        <begin position="47"/>
        <end position="64"/>
    </location>
</feature>
<feature type="region of interest" description="Disordered" evidence="7">
    <location>
        <begin position="313"/>
        <end position="345"/>
    </location>
</feature>
<dbReference type="Pfam" id="PF00924">
    <property type="entry name" value="MS_channel_2nd"/>
    <property type="match status" value="1"/>
</dbReference>
<dbReference type="InterPro" id="IPR011066">
    <property type="entry name" value="MscS_channel_C_sf"/>
</dbReference>
<evidence type="ECO:0000259" key="10">
    <source>
        <dbReference type="Pfam" id="PF21082"/>
    </source>
</evidence>
<dbReference type="OrthoDB" id="9809206at2"/>
<dbReference type="SUPFAM" id="SSF82689">
    <property type="entry name" value="Mechanosensitive channel protein MscS (YggB), C-terminal domain"/>
    <property type="match status" value="1"/>
</dbReference>
<dbReference type="InterPro" id="IPR006685">
    <property type="entry name" value="MscS_channel_2nd"/>
</dbReference>
<dbReference type="InterPro" id="IPR049278">
    <property type="entry name" value="MS_channel_C"/>
</dbReference>
<dbReference type="Gene3D" id="3.30.70.100">
    <property type="match status" value="1"/>
</dbReference>
<evidence type="ECO:0000256" key="4">
    <source>
        <dbReference type="ARBA" id="ARBA00022692"/>
    </source>
</evidence>
<organism evidence="12 13">
    <name type="scientific">Acidipila rosea</name>
    <dbReference type="NCBI Taxonomy" id="768535"/>
    <lineage>
        <taxon>Bacteria</taxon>
        <taxon>Pseudomonadati</taxon>
        <taxon>Acidobacteriota</taxon>
        <taxon>Terriglobia</taxon>
        <taxon>Terriglobales</taxon>
        <taxon>Acidobacteriaceae</taxon>
        <taxon>Acidipila</taxon>
    </lineage>
</organism>
<comment type="similarity">
    <text evidence="2">Belongs to the MscS (TC 1.A.23) family.</text>
</comment>
<dbReference type="SUPFAM" id="SSF50182">
    <property type="entry name" value="Sm-like ribonucleoproteins"/>
    <property type="match status" value="1"/>
</dbReference>
<dbReference type="Gene3D" id="1.10.287.1260">
    <property type="match status" value="1"/>
</dbReference>
<dbReference type="PANTHER" id="PTHR30460:SF0">
    <property type="entry name" value="MODERATE CONDUCTANCE MECHANOSENSITIVE CHANNEL YBIO"/>
    <property type="match status" value="1"/>
</dbReference>
<evidence type="ECO:0000256" key="8">
    <source>
        <dbReference type="SAM" id="Phobius"/>
    </source>
</evidence>